<dbReference type="Pfam" id="PF00528">
    <property type="entry name" value="BPD_transp_1"/>
    <property type="match status" value="1"/>
</dbReference>
<protein>
    <submittedName>
        <fullName evidence="9">ABC transporter permease subunit</fullName>
    </submittedName>
</protein>
<evidence type="ECO:0000256" key="4">
    <source>
        <dbReference type="ARBA" id="ARBA00022692"/>
    </source>
</evidence>
<feature type="transmembrane region" description="Helical" evidence="7">
    <location>
        <begin position="236"/>
        <end position="255"/>
    </location>
</feature>
<proteinExistence type="inferred from homology"/>
<feature type="transmembrane region" description="Helical" evidence="7">
    <location>
        <begin position="166"/>
        <end position="188"/>
    </location>
</feature>
<gene>
    <name evidence="9" type="ORF">HXM90_00555</name>
</gene>
<evidence type="ECO:0000256" key="5">
    <source>
        <dbReference type="ARBA" id="ARBA00022989"/>
    </source>
</evidence>
<evidence type="ECO:0000256" key="2">
    <source>
        <dbReference type="ARBA" id="ARBA00022448"/>
    </source>
</evidence>
<evidence type="ECO:0000259" key="8">
    <source>
        <dbReference type="PROSITE" id="PS50928"/>
    </source>
</evidence>
<dbReference type="GO" id="GO:0055085">
    <property type="term" value="P:transmembrane transport"/>
    <property type="evidence" value="ECO:0007669"/>
    <property type="project" value="InterPro"/>
</dbReference>
<evidence type="ECO:0000313" key="10">
    <source>
        <dbReference type="Proteomes" id="UP000775770"/>
    </source>
</evidence>
<dbReference type="Proteomes" id="UP000775770">
    <property type="component" value="Unassembled WGS sequence"/>
</dbReference>
<comment type="subcellular location">
    <subcellularLocation>
        <location evidence="1 7">Cell membrane</location>
        <topology evidence="1 7">Multi-pass membrane protein</topology>
    </subcellularLocation>
</comment>
<dbReference type="GO" id="GO:0005886">
    <property type="term" value="C:plasma membrane"/>
    <property type="evidence" value="ECO:0007669"/>
    <property type="project" value="UniProtKB-SubCell"/>
</dbReference>
<keyword evidence="6 7" id="KW-0472">Membrane</keyword>
<name>A0A930DLL5_9FIRM</name>
<dbReference type="EMBL" id="JABZRA010000003">
    <property type="protein sequence ID" value="MBF1271902.1"/>
    <property type="molecule type" value="Genomic_DNA"/>
</dbReference>
<organism evidence="9 10">
    <name type="scientific">Oribacterium sinus</name>
    <dbReference type="NCBI Taxonomy" id="237576"/>
    <lineage>
        <taxon>Bacteria</taxon>
        <taxon>Bacillati</taxon>
        <taxon>Bacillota</taxon>
        <taxon>Clostridia</taxon>
        <taxon>Lachnospirales</taxon>
        <taxon>Lachnospiraceae</taxon>
        <taxon>Oribacterium</taxon>
    </lineage>
</organism>
<dbReference type="SUPFAM" id="SSF161098">
    <property type="entry name" value="MetI-like"/>
    <property type="match status" value="1"/>
</dbReference>
<dbReference type="PANTHER" id="PTHR30151:SF0">
    <property type="entry name" value="ABC TRANSPORTER PERMEASE PROTEIN MJ0413-RELATED"/>
    <property type="match status" value="1"/>
</dbReference>
<dbReference type="PANTHER" id="PTHR30151">
    <property type="entry name" value="ALKANE SULFONATE ABC TRANSPORTER-RELATED, MEMBRANE SUBUNIT"/>
    <property type="match status" value="1"/>
</dbReference>
<feature type="transmembrane region" description="Helical" evidence="7">
    <location>
        <begin position="267"/>
        <end position="285"/>
    </location>
</feature>
<feature type="transmembrane region" description="Helical" evidence="7">
    <location>
        <begin position="139"/>
        <end position="160"/>
    </location>
</feature>
<evidence type="ECO:0000256" key="1">
    <source>
        <dbReference type="ARBA" id="ARBA00004651"/>
    </source>
</evidence>
<dbReference type="Gene3D" id="1.10.3720.10">
    <property type="entry name" value="MetI-like"/>
    <property type="match status" value="1"/>
</dbReference>
<evidence type="ECO:0000256" key="3">
    <source>
        <dbReference type="ARBA" id="ARBA00022475"/>
    </source>
</evidence>
<feature type="domain" description="ABC transmembrane type-1" evidence="8">
    <location>
        <begin position="105"/>
        <end position="285"/>
    </location>
</feature>
<keyword evidence="4 7" id="KW-0812">Transmembrane</keyword>
<evidence type="ECO:0000256" key="6">
    <source>
        <dbReference type="ARBA" id="ARBA00023136"/>
    </source>
</evidence>
<dbReference type="InterPro" id="IPR000515">
    <property type="entry name" value="MetI-like"/>
</dbReference>
<feature type="transmembrane region" description="Helical" evidence="7">
    <location>
        <begin position="111"/>
        <end position="132"/>
    </location>
</feature>
<dbReference type="RefSeq" id="WP_304069411.1">
    <property type="nucleotide sequence ID" value="NZ_JABZRA010000003.1"/>
</dbReference>
<keyword evidence="3" id="KW-1003">Cell membrane</keyword>
<evidence type="ECO:0000256" key="7">
    <source>
        <dbReference type="RuleBase" id="RU363032"/>
    </source>
</evidence>
<evidence type="ECO:0000313" key="9">
    <source>
        <dbReference type="EMBL" id="MBF1271902.1"/>
    </source>
</evidence>
<dbReference type="InterPro" id="IPR035906">
    <property type="entry name" value="MetI-like_sf"/>
</dbReference>
<sequence>MWKKIHTVVPHLLFLVLSLIIVQPSLSGTKGYFPFLFVVFASEAILLLFRKSPVAVNIGIILYCILIFWEIMTAKIGVKNSMLYPAPENVFSVFLGDYQKILQGVFSSLQLLFIAFIIATVLGVSLGLFVGLSDHISGIVLPIVRVISPIPPIIYSPYAVALLPTFRVAAIFVVTLTIFWSLFMNMVLSVREIDPKIMNSAKTLNVSKFSMIMDVLIPYSLPGLINSISVSISTSFLVLTAAEMIGGTSGLGWYIKYHSDFANFDKVVFGIFMIGLVVTILNFGVKSLRRVLVPWK</sequence>
<dbReference type="AlphaFoldDB" id="A0A930DLL5"/>
<keyword evidence="5 7" id="KW-1133">Transmembrane helix</keyword>
<dbReference type="PROSITE" id="PS50928">
    <property type="entry name" value="ABC_TM1"/>
    <property type="match status" value="1"/>
</dbReference>
<accession>A0A930DLL5</accession>
<feature type="transmembrane region" description="Helical" evidence="7">
    <location>
        <begin position="7"/>
        <end position="26"/>
    </location>
</feature>
<comment type="caution">
    <text evidence="9">The sequence shown here is derived from an EMBL/GenBank/DDBJ whole genome shotgun (WGS) entry which is preliminary data.</text>
</comment>
<feature type="transmembrane region" description="Helical" evidence="7">
    <location>
        <begin position="54"/>
        <end position="72"/>
    </location>
</feature>
<keyword evidence="2 7" id="KW-0813">Transport</keyword>
<feature type="transmembrane region" description="Helical" evidence="7">
    <location>
        <begin position="32"/>
        <end position="49"/>
    </location>
</feature>
<reference evidence="9" key="1">
    <citation type="submission" date="2020-04" db="EMBL/GenBank/DDBJ databases">
        <title>Deep metagenomics examines the oral microbiome during advanced dental caries in children, revealing novel taxa and co-occurrences with host molecules.</title>
        <authorList>
            <person name="Baker J.L."/>
            <person name="Morton J.T."/>
            <person name="Dinis M."/>
            <person name="Alvarez R."/>
            <person name="Tran N.C."/>
            <person name="Knight R."/>
            <person name="Edlund A."/>
        </authorList>
    </citation>
    <scope>NUCLEOTIDE SEQUENCE</scope>
    <source>
        <strain evidence="9">JCVI_38_bin.19</strain>
    </source>
</reference>
<comment type="similarity">
    <text evidence="7">Belongs to the binding-protein-dependent transport system permease family.</text>
</comment>
<dbReference type="CDD" id="cd06261">
    <property type="entry name" value="TM_PBP2"/>
    <property type="match status" value="1"/>
</dbReference>